<dbReference type="GO" id="GO:0005938">
    <property type="term" value="C:cell cortex"/>
    <property type="evidence" value="ECO:0007669"/>
    <property type="project" value="InterPro"/>
</dbReference>
<proteinExistence type="predicted"/>
<feature type="compositionally biased region" description="Acidic residues" evidence="2">
    <location>
        <begin position="513"/>
        <end position="526"/>
    </location>
</feature>
<feature type="region of interest" description="Disordered" evidence="2">
    <location>
        <begin position="1592"/>
        <end position="1611"/>
    </location>
</feature>
<evidence type="ECO:0000313" key="4">
    <source>
        <dbReference type="EMBL" id="ORX51218.1"/>
    </source>
</evidence>
<dbReference type="Proteomes" id="UP000242146">
    <property type="component" value="Unassembled WGS sequence"/>
</dbReference>
<evidence type="ECO:0000313" key="5">
    <source>
        <dbReference type="Proteomes" id="UP000242146"/>
    </source>
</evidence>
<evidence type="ECO:0000256" key="2">
    <source>
        <dbReference type="SAM" id="MobiDB-lite"/>
    </source>
</evidence>
<feature type="region of interest" description="Disordered" evidence="2">
    <location>
        <begin position="1631"/>
        <end position="1657"/>
    </location>
</feature>
<feature type="coiled-coil region" evidence="1">
    <location>
        <begin position="182"/>
        <end position="325"/>
    </location>
</feature>
<feature type="domain" description="PH" evidence="3">
    <location>
        <begin position="1485"/>
        <end position="1592"/>
    </location>
</feature>
<dbReference type="GO" id="GO:0005739">
    <property type="term" value="C:mitochondrion"/>
    <property type="evidence" value="ECO:0007669"/>
    <property type="project" value="TreeGrafter"/>
</dbReference>
<organism evidence="4 5">
    <name type="scientific">Hesseltinella vesiculosa</name>
    <dbReference type="NCBI Taxonomy" id="101127"/>
    <lineage>
        <taxon>Eukaryota</taxon>
        <taxon>Fungi</taxon>
        <taxon>Fungi incertae sedis</taxon>
        <taxon>Mucoromycota</taxon>
        <taxon>Mucoromycotina</taxon>
        <taxon>Mucoromycetes</taxon>
        <taxon>Mucorales</taxon>
        <taxon>Cunninghamellaceae</taxon>
        <taxon>Hesseltinella</taxon>
    </lineage>
</organism>
<dbReference type="OrthoDB" id="2149224at2759"/>
<feature type="compositionally biased region" description="Low complexity" evidence="2">
    <location>
        <begin position="527"/>
        <end position="540"/>
    </location>
</feature>
<feature type="region of interest" description="Disordered" evidence="2">
    <location>
        <begin position="455"/>
        <end position="555"/>
    </location>
</feature>
<keyword evidence="1" id="KW-0175">Coiled coil</keyword>
<accession>A0A1X2GDB5</accession>
<feature type="compositionally biased region" description="Polar residues" evidence="2">
    <location>
        <begin position="1"/>
        <end position="12"/>
    </location>
</feature>
<dbReference type="PANTHER" id="PTHR28190">
    <property type="entry name" value="NUCLEAR MIGRATION PROTEIN NUM1"/>
    <property type="match status" value="1"/>
</dbReference>
<feature type="compositionally biased region" description="Low complexity" evidence="2">
    <location>
        <begin position="488"/>
        <end position="499"/>
    </location>
</feature>
<dbReference type="EMBL" id="MCGT01000021">
    <property type="protein sequence ID" value="ORX51218.1"/>
    <property type="molecule type" value="Genomic_DNA"/>
</dbReference>
<dbReference type="SUPFAM" id="SSF50729">
    <property type="entry name" value="PH domain-like"/>
    <property type="match status" value="1"/>
</dbReference>
<dbReference type="InterPro" id="IPR053005">
    <property type="entry name" value="Nuclear_Pos-Cytoskel_Interact"/>
</dbReference>
<reference evidence="4 5" key="1">
    <citation type="submission" date="2016-07" db="EMBL/GenBank/DDBJ databases">
        <title>Pervasive Adenine N6-methylation of Active Genes in Fungi.</title>
        <authorList>
            <consortium name="DOE Joint Genome Institute"/>
            <person name="Mondo S.J."/>
            <person name="Dannebaum R.O."/>
            <person name="Kuo R.C."/>
            <person name="Labutti K."/>
            <person name="Haridas S."/>
            <person name="Kuo A."/>
            <person name="Salamov A."/>
            <person name="Ahrendt S.R."/>
            <person name="Lipzen A."/>
            <person name="Sullivan W."/>
            <person name="Andreopoulos W.B."/>
            <person name="Clum A."/>
            <person name="Lindquist E."/>
            <person name="Daum C."/>
            <person name="Ramamoorthy G.K."/>
            <person name="Gryganskyi A."/>
            <person name="Culley D."/>
            <person name="Magnuson J.K."/>
            <person name="James T.Y."/>
            <person name="O'Malley M.A."/>
            <person name="Stajich J.E."/>
            <person name="Spatafora J.W."/>
            <person name="Visel A."/>
            <person name="Grigoriev I.V."/>
        </authorList>
    </citation>
    <scope>NUCLEOTIDE SEQUENCE [LARGE SCALE GENOMIC DNA]</scope>
    <source>
        <strain evidence="4 5">NRRL 3301</strain>
    </source>
</reference>
<dbReference type="GO" id="GO:0032065">
    <property type="term" value="P:maintenance of protein location in cell cortex"/>
    <property type="evidence" value="ECO:0007669"/>
    <property type="project" value="InterPro"/>
</dbReference>
<protein>
    <recommendedName>
        <fullName evidence="3">PH domain-containing protein</fullName>
    </recommendedName>
</protein>
<dbReference type="GO" id="GO:0015631">
    <property type="term" value="F:tubulin binding"/>
    <property type="evidence" value="ECO:0007669"/>
    <property type="project" value="TreeGrafter"/>
</dbReference>
<gene>
    <name evidence="4" type="ORF">DM01DRAFT_1086309</name>
</gene>
<sequence>MNTPTPHPTRSTPLHPRPSATMLPTPTHSSTEQFQHLRQDIERQIANKEQELGQCVSGIQKNVITRQLGQLRDRLIELDQFHDIPPATLEKLRHLERDLVSYRGQQQRKDKPFHGRGLDVLPSPSTSTLAVPTSTTSSLLPLPPPPSGSTPTKRRSKVPNQDRRNNDIEFATEIGQGLLLEVRKMQALLQEKEEQLRALEIQKADLERSAEAMAKQLRQREENEERLKEETWNLELTKQELTLSVTELQQHLQKATSEHTKLTKQTSDLQTDIDQLRIKEEKLTSLLESSKARHEQDMTALRRHCATLQRESQQHVKKIESLTSELTIAKAQSRLGKHANGASLDNSISSSDKDVDPNLVNFSDTHPSHPDFGPSSSTASIATGPSPTFSVSSSARAQAMEVESLKTSLAHAHRMVSNLRSHLHKEKTEKFEFKKLLADSQETIEHLRNDPHLWVDDLKSSSSTPTGVSAEDARRRKPKQHRRRRQGSRLAAAALGASRSLDRAERTNKQPGEDGDEDLYSDDDGDSGSSYSSYASSSEEQGMGLDLGPQGGFTSLSLELSQSGARQPPMPSTPMDAQIMTDPVFVVDDLAIYEQQISLLHQLEAQDRARLAKSYHDAATEPLADILVLEDPDHYRRQLNRLQELEDAEQIRANKQGKHACIGTSDHDDVNAHQLILDDRRVYDQQLHHLDQLRDWHSQHQSKISVDASTDADTDLILMLPDVHQQQVAELLSLREDVAVRSTKLAQALNKSTEIESPMVVLDMHEHHQQMQDLRALQSWKATIEAKRSQAIDMATDADADIVLINDKAQHLRDCQDLHQLRAWHADVQAKVSVHAGVNANTDVTVIDQQEHDQQLQHYQQLKQWHQTHTSKVSTDAGVHTQDDDMIILDNRSAYEQQVKSHQQLQQWHLAHTSKHAADASTETSSKITNVLILENPDEHDQQLMELQQLQQWHLAQTAKVSVDAATEPSSEELGLVWQQRDQHDDQIAKLATLSSWHAEQLAKQVVDSQVMTDTIAIIEDVAAHNQQLARLTELEQMQRTLDAKQQQAVDTGTGTNDVLIVNDRAQHEQDARDLIELRDWHHTVTNKQSAQSSTMTEPVLIVDDTLEHEQNVRDLQRLKEWHHEVSSKQAAQSSTMTEPVLIVDDTMHHKQQMQQLAELQQWHQEAIGKESSQMATMTEPVLIVNDTAQYEQDARDLQQLKNWHNESTNKQSAQNSTMTDPVLIVNDTTQHEQDIRDLNQLKNWHRAISNKEIIQSSTMTEPIHLLESTEFAHFERLQQWHRNAKDSPATWQQVDLGSSAISQPPLASRDGDCQTDIIHANEMNLQTLPSSSYQSTQLEVQVVPANERSIATPVQFKPVQGQAPSASEPSQAIPTWVSPTIADQISPVRNSASIDDEAATMATSPVSTSQDMAGEHALLRHQASFGSTSVNSTPHVEMIPSFHVTPTEAPVNSAASIASSIHDENVTTFSNQQLDPAIASITQTMIGEWLIKYTRKPMQQGFSERCHQRYFWIHPYTRTLYWCQRAPGADGGELKAKSAFVENITVLPPMEHDDMPTILIHTTTRQLKIMAPNKERHALWLESLNYLMSRQNPAPPTPRQQDWAPSLRPQRSFSASLLGKKPSIQRLDQLFRPSTSSTQRTETDIDHHSHLHDDDDDDEALENVRLCCNGKHDVGRLEKAHTHRPAYHLRHHKKTPLVPSH</sequence>
<feature type="region of interest" description="Disordered" evidence="2">
    <location>
        <begin position="1"/>
        <end position="31"/>
    </location>
</feature>
<evidence type="ECO:0000256" key="1">
    <source>
        <dbReference type="SAM" id="Coils"/>
    </source>
</evidence>
<feature type="compositionally biased region" description="Polar residues" evidence="2">
    <location>
        <begin position="374"/>
        <end position="395"/>
    </location>
</feature>
<dbReference type="GO" id="GO:0005543">
    <property type="term" value="F:phospholipid binding"/>
    <property type="evidence" value="ECO:0007669"/>
    <property type="project" value="InterPro"/>
</dbReference>
<dbReference type="Pfam" id="PF12814">
    <property type="entry name" value="Mcp5_PH"/>
    <property type="match status" value="1"/>
</dbReference>
<feature type="compositionally biased region" description="Basic residues" evidence="2">
    <location>
        <begin position="1682"/>
        <end position="1696"/>
    </location>
</feature>
<feature type="compositionally biased region" description="Basic and acidic residues" evidence="2">
    <location>
        <begin position="107"/>
        <end position="117"/>
    </location>
</feature>
<dbReference type="STRING" id="101127.A0A1X2GDB5"/>
<feature type="region of interest" description="Disordered" evidence="2">
    <location>
        <begin position="337"/>
        <end position="395"/>
    </location>
</feature>
<dbReference type="InterPro" id="IPR001849">
    <property type="entry name" value="PH_domain"/>
</dbReference>
<feature type="compositionally biased region" description="Basic and acidic residues" evidence="2">
    <location>
        <begin position="500"/>
        <end position="512"/>
    </location>
</feature>
<feature type="region of interest" description="Disordered" evidence="2">
    <location>
        <begin position="1681"/>
        <end position="1702"/>
    </location>
</feature>
<keyword evidence="5" id="KW-1185">Reference proteome</keyword>
<feature type="compositionally biased region" description="Low complexity" evidence="2">
    <location>
        <begin position="121"/>
        <end position="140"/>
    </location>
</feature>
<feature type="compositionally biased region" description="Basic residues" evidence="2">
    <location>
        <begin position="475"/>
        <end position="487"/>
    </location>
</feature>
<dbReference type="GO" id="GO:0000226">
    <property type="term" value="P:microtubule cytoskeleton organization"/>
    <property type="evidence" value="ECO:0007669"/>
    <property type="project" value="TreeGrafter"/>
</dbReference>
<name>A0A1X2GDB5_9FUNG</name>
<feature type="region of interest" description="Disordered" evidence="2">
    <location>
        <begin position="103"/>
        <end position="168"/>
    </location>
</feature>
<dbReference type="PANTHER" id="PTHR28190:SF2">
    <property type="entry name" value="MIGRATION PROTEIN, PUTATIVE (AFU_ORTHOLOGUE AFUA_2G07730)-RELATED"/>
    <property type="match status" value="1"/>
</dbReference>
<dbReference type="InterPro" id="IPR024774">
    <property type="entry name" value="PH_dom-Mcp5-type"/>
</dbReference>
<feature type="compositionally biased region" description="Polar residues" evidence="2">
    <location>
        <begin position="22"/>
        <end position="31"/>
    </location>
</feature>
<comment type="caution">
    <text evidence="4">The sequence shown here is derived from an EMBL/GenBank/DDBJ whole genome shotgun (WGS) entry which is preliminary data.</text>
</comment>
<evidence type="ECO:0000259" key="3">
    <source>
        <dbReference type="SMART" id="SM00233"/>
    </source>
</evidence>
<dbReference type="SMART" id="SM00233">
    <property type="entry name" value="PH"/>
    <property type="match status" value="1"/>
</dbReference>
<feature type="compositionally biased region" description="Basic and acidic residues" evidence="2">
    <location>
        <begin position="1642"/>
        <end position="1654"/>
    </location>
</feature>